<evidence type="ECO:0000313" key="1">
    <source>
        <dbReference type="EMBL" id="SET11480.1"/>
    </source>
</evidence>
<dbReference type="Proteomes" id="UP000243338">
    <property type="component" value="Unassembled WGS sequence"/>
</dbReference>
<dbReference type="AlphaFoldDB" id="A0A1I0BY83"/>
<organism evidence="1 2">
    <name type="scientific">Methanococcoides vulcani</name>
    <dbReference type="NCBI Taxonomy" id="1353158"/>
    <lineage>
        <taxon>Archaea</taxon>
        <taxon>Methanobacteriati</taxon>
        <taxon>Methanobacteriota</taxon>
        <taxon>Stenosarchaea group</taxon>
        <taxon>Methanomicrobia</taxon>
        <taxon>Methanosarcinales</taxon>
        <taxon>Methanosarcinaceae</taxon>
        <taxon>Methanococcoides</taxon>
    </lineage>
</organism>
<protein>
    <submittedName>
        <fullName evidence="1">Uncharacterized protein</fullName>
    </submittedName>
</protein>
<sequence length="57" mass="6727">MGCTEIEVQFPTLLLSFSGRICLLKQIVNPNTNIIYTIWDSIRDKTVALYFLFYIYF</sequence>
<accession>A0A1I0BY83</accession>
<proteinExistence type="predicted"/>
<reference evidence="2" key="1">
    <citation type="submission" date="2016-10" db="EMBL/GenBank/DDBJ databases">
        <authorList>
            <person name="Varghese N."/>
            <person name="Submissions S."/>
        </authorList>
    </citation>
    <scope>NUCLEOTIDE SEQUENCE [LARGE SCALE GENOMIC DNA]</scope>
    <source>
        <strain evidence="2">SLH 33</strain>
    </source>
</reference>
<evidence type="ECO:0000313" key="2">
    <source>
        <dbReference type="Proteomes" id="UP000243338"/>
    </source>
</evidence>
<dbReference type="EMBL" id="FOHQ01000010">
    <property type="protein sequence ID" value="SET11480.1"/>
    <property type="molecule type" value="Genomic_DNA"/>
</dbReference>
<gene>
    <name evidence="1" type="ORF">SAMN04488587_0012</name>
</gene>
<name>A0A1I0BY83_9EURY</name>
<dbReference type="STRING" id="1353158.SAMN04488587_0012"/>
<keyword evidence="2" id="KW-1185">Reference proteome</keyword>